<protein>
    <submittedName>
        <fullName evidence="1">Uncharacterized protein</fullName>
    </submittedName>
</protein>
<sequence>MTRPFWSPLARMLQDLRFAKEWNLLIVPDPREFNGFKRKGPEPIYPEYYMCLESQRPFRYGPTVAHALNLSAGGFDMSKLPPTPNLGSEWIRVVDTGEAPPGRTVGGVLVQTLQEFPRFDLRSKEGVNHAIYHIVNSINSVAITQELEEHLLGGAYKGEDEDED</sequence>
<reference evidence="2" key="1">
    <citation type="journal article" date="2014" name="Proc. Natl. Acad. Sci. U.S.A.">
        <title>Extensive sampling of basidiomycete genomes demonstrates inadequacy of the white-rot/brown-rot paradigm for wood decay fungi.</title>
        <authorList>
            <person name="Riley R."/>
            <person name="Salamov A.A."/>
            <person name="Brown D.W."/>
            <person name="Nagy L.G."/>
            <person name="Floudas D."/>
            <person name="Held B.W."/>
            <person name="Levasseur A."/>
            <person name="Lombard V."/>
            <person name="Morin E."/>
            <person name="Otillar R."/>
            <person name="Lindquist E.A."/>
            <person name="Sun H."/>
            <person name="LaButti K.M."/>
            <person name="Schmutz J."/>
            <person name="Jabbour D."/>
            <person name="Luo H."/>
            <person name="Baker S.E."/>
            <person name="Pisabarro A.G."/>
            <person name="Walton J.D."/>
            <person name="Blanchette R.A."/>
            <person name="Henrissat B."/>
            <person name="Martin F."/>
            <person name="Cullen D."/>
            <person name="Hibbett D.S."/>
            <person name="Grigoriev I.V."/>
        </authorList>
    </citation>
    <scope>NUCLEOTIDE SEQUENCE [LARGE SCALE GENOMIC DNA]</scope>
    <source>
        <strain evidence="2">CBS 339.88</strain>
    </source>
</reference>
<organism evidence="1 2">
    <name type="scientific">Galerina marginata (strain CBS 339.88)</name>
    <dbReference type="NCBI Taxonomy" id="685588"/>
    <lineage>
        <taxon>Eukaryota</taxon>
        <taxon>Fungi</taxon>
        <taxon>Dikarya</taxon>
        <taxon>Basidiomycota</taxon>
        <taxon>Agaricomycotina</taxon>
        <taxon>Agaricomycetes</taxon>
        <taxon>Agaricomycetidae</taxon>
        <taxon>Agaricales</taxon>
        <taxon>Agaricineae</taxon>
        <taxon>Strophariaceae</taxon>
        <taxon>Galerina</taxon>
    </lineage>
</organism>
<gene>
    <name evidence="1" type="ORF">GALMADRAFT_141086</name>
</gene>
<evidence type="ECO:0000313" key="1">
    <source>
        <dbReference type="EMBL" id="KDR74741.1"/>
    </source>
</evidence>
<evidence type="ECO:0000313" key="2">
    <source>
        <dbReference type="Proteomes" id="UP000027222"/>
    </source>
</evidence>
<accession>A0A067SV25</accession>
<dbReference type="OrthoDB" id="3058031at2759"/>
<proteinExistence type="predicted"/>
<dbReference type="EMBL" id="KL142382">
    <property type="protein sequence ID" value="KDR74741.1"/>
    <property type="molecule type" value="Genomic_DNA"/>
</dbReference>
<dbReference type="AlphaFoldDB" id="A0A067SV25"/>
<dbReference type="Proteomes" id="UP000027222">
    <property type="component" value="Unassembled WGS sequence"/>
</dbReference>
<name>A0A067SV25_GALM3</name>
<dbReference type="HOGENOM" id="CLU_1619134_0_0_1"/>
<keyword evidence="2" id="KW-1185">Reference proteome</keyword>